<dbReference type="InterPro" id="IPR012495">
    <property type="entry name" value="TadE-like_dom"/>
</dbReference>
<gene>
    <name evidence="3" type="ORF">AVDCRST_MAG16-2028</name>
</gene>
<dbReference type="AlphaFoldDB" id="A0A6J4M073"/>
<evidence type="ECO:0000313" key="3">
    <source>
        <dbReference type="EMBL" id="CAA9345400.1"/>
    </source>
</evidence>
<keyword evidence="1" id="KW-0472">Membrane</keyword>
<feature type="domain" description="TadE-like" evidence="2">
    <location>
        <begin position="12"/>
        <end position="54"/>
    </location>
</feature>
<reference evidence="3" key="1">
    <citation type="submission" date="2020-02" db="EMBL/GenBank/DDBJ databases">
        <authorList>
            <person name="Meier V. D."/>
        </authorList>
    </citation>
    <scope>NUCLEOTIDE SEQUENCE</scope>
    <source>
        <strain evidence="3">AVDCRST_MAG16</strain>
    </source>
</reference>
<proteinExistence type="predicted"/>
<dbReference type="InterPro" id="IPR049790">
    <property type="entry name" value="Rv3655c/TadE"/>
</dbReference>
<keyword evidence="1" id="KW-1133">Transmembrane helix</keyword>
<organism evidence="3">
    <name type="scientific">uncultured Frankineae bacterium</name>
    <dbReference type="NCBI Taxonomy" id="437475"/>
    <lineage>
        <taxon>Bacteria</taxon>
        <taxon>Bacillati</taxon>
        <taxon>Actinomycetota</taxon>
        <taxon>Actinomycetes</taxon>
        <taxon>Frankiales</taxon>
        <taxon>environmental samples</taxon>
    </lineage>
</organism>
<dbReference type="EMBL" id="CADCUE010000182">
    <property type="protein sequence ID" value="CAA9345400.1"/>
    <property type="molecule type" value="Genomic_DNA"/>
</dbReference>
<protein>
    <recommendedName>
        <fullName evidence="2">TadE-like domain-containing protein</fullName>
    </recommendedName>
</protein>
<evidence type="ECO:0000259" key="2">
    <source>
        <dbReference type="Pfam" id="PF07811"/>
    </source>
</evidence>
<sequence>MPAQTRRPREAGSVTAETAVLLPVLLVVLAAAVGVLACVAAQLRCVDAARAAARVAARGDAPALVQSTGARLAPADARVRVRSGGGTVEVVVSARVRPFGPALRLPAVAVQGRAVAAVEPGAA</sequence>
<name>A0A6J4M073_9ACTN</name>
<dbReference type="NCBIfam" id="NF041390">
    <property type="entry name" value="TadE_Rv3655c"/>
    <property type="match status" value="1"/>
</dbReference>
<evidence type="ECO:0000256" key="1">
    <source>
        <dbReference type="SAM" id="Phobius"/>
    </source>
</evidence>
<keyword evidence="1" id="KW-0812">Transmembrane</keyword>
<accession>A0A6J4M073</accession>
<dbReference type="Pfam" id="PF07811">
    <property type="entry name" value="TadE"/>
    <property type="match status" value="1"/>
</dbReference>
<feature type="transmembrane region" description="Helical" evidence="1">
    <location>
        <begin position="20"/>
        <end position="41"/>
    </location>
</feature>